<dbReference type="SUPFAM" id="SSF69118">
    <property type="entry name" value="AhpD-like"/>
    <property type="match status" value="1"/>
</dbReference>
<name>A0A820Y2A6_9BILA</name>
<evidence type="ECO:0000313" key="1">
    <source>
        <dbReference type="EMBL" id="CAF4531221.1"/>
    </source>
</evidence>
<dbReference type="EMBL" id="CAJOBO010005152">
    <property type="protein sequence ID" value="CAF4538051.1"/>
    <property type="molecule type" value="Genomic_DNA"/>
</dbReference>
<organism evidence="2 3">
    <name type="scientific">Rotaria socialis</name>
    <dbReference type="NCBI Taxonomy" id="392032"/>
    <lineage>
        <taxon>Eukaryota</taxon>
        <taxon>Metazoa</taxon>
        <taxon>Spiralia</taxon>
        <taxon>Gnathifera</taxon>
        <taxon>Rotifera</taxon>
        <taxon>Eurotatoria</taxon>
        <taxon>Bdelloidea</taxon>
        <taxon>Philodinida</taxon>
        <taxon>Philodinidae</taxon>
        <taxon>Rotaria</taxon>
    </lineage>
</organism>
<evidence type="ECO:0000313" key="3">
    <source>
        <dbReference type="Proteomes" id="UP000663851"/>
    </source>
</evidence>
<evidence type="ECO:0000313" key="4">
    <source>
        <dbReference type="Proteomes" id="UP000663873"/>
    </source>
</evidence>
<dbReference type="Gene3D" id="1.20.1290.10">
    <property type="entry name" value="AhpD-like"/>
    <property type="match status" value="1"/>
</dbReference>
<accession>A0A820Y2A6</accession>
<evidence type="ECO:0000313" key="2">
    <source>
        <dbReference type="EMBL" id="CAF4538051.1"/>
    </source>
</evidence>
<keyword evidence="4" id="KW-1185">Reference proteome</keyword>
<comment type="caution">
    <text evidence="2">The sequence shown here is derived from an EMBL/GenBank/DDBJ whole genome shotgun (WGS) entry which is preliminary data.</text>
</comment>
<gene>
    <name evidence="2" type="ORF">HFQ381_LOCUS30151</name>
    <name evidence="1" type="ORF">UJA718_LOCUS28215</name>
</gene>
<dbReference type="Proteomes" id="UP000663851">
    <property type="component" value="Unassembled WGS sequence"/>
</dbReference>
<reference evidence="2" key="1">
    <citation type="submission" date="2021-02" db="EMBL/GenBank/DDBJ databases">
        <authorList>
            <person name="Nowell W R."/>
        </authorList>
    </citation>
    <scope>NUCLEOTIDE SEQUENCE</scope>
</reference>
<dbReference type="AlphaFoldDB" id="A0A820Y2A6"/>
<dbReference type="EMBL" id="CAJOBP010008269">
    <property type="protein sequence ID" value="CAF4531221.1"/>
    <property type="molecule type" value="Genomic_DNA"/>
</dbReference>
<sequence>MSNEDNNCQARLPLKDVPIELQQKIIDLGGKPDLNLYKVLANNPTLLSSWIEIFRGAQLLALDLMKLLIQNGGAISEELDKQLKQYFAQAEYLELILTGSFYVMAPTVLKTLRIQTES</sequence>
<protein>
    <submittedName>
        <fullName evidence="2">Uncharacterized protein</fullName>
    </submittedName>
</protein>
<dbReference type="InterPro" id="IPR029032">
    <property type="entry name" value="AhpD-like"/>
</dbReference>
<proteinExistence type="predicted"/>
<dbReference type="Proteomes" id="UP000663873">
    <property type="component" value="Unassembled WGS sequence"/>
</dbReference>